<gene>
    <name evidence="1" type="ORF">M5D96_013772</name>
</gene>
<protein>
    <submittedName>
        <fullName evidence="1">Uncharacterized protein</fullName>
    </submittedName>
</protein>
<evidence type="ECO:0000313" key="1">
    <source>
        <dbReference type="EMBL" id="KAI8033474.1"/>
    </source>
</evidence>
<name>A0A9P9YAM8_9MUSC</name>
<proteinExistence type="predicted"/>
<evidence type="ECO:0000313" key="2">
    <source>
        <dbReference type="Proteomes" id="UP001059596"/>
    </source>
</evidence>
<accession>A0A9P9YAM8</accession>
<reference evidence="1" key="1">
    <citation type="journal article" date="2023" name="Genome Biol. Evol.">
        <title>Long-read-based Genome Assembly of Drosophila gunungcola Reveals Fewer Chemosensory Genes in Flower-breeding Species.</title>
        <authorList>
            <person name="Negi A."/>
            <person name="Liao B.Y."/>
            <person name="Yeh S.D."/>
        </authorList>
    </citation>
    <scope>NUCLEOTIDE SEQUENCE</scope>
    <source>
        <strain evidence="1">Sukarami</strain>
    </source>
</reference>
<dbReference type="AlphaFoldDB" id="A0A9P9YAM8"/>
<feature type="non-terminal residue" evidence="1">
    <location>
        <position position="1"/>
    </location>
</feature>
<dbReference type="EMBL" id="JAMKOV010000131">
    <property type="protein sequence ID" value="KAI8033474.1"/>
    <property type="molecule type" value="Genomic_DNA"/>
</dbReference>
<organism evidence="1 2">
    <name type="scientific">Drosophila gunungcola</name>
    <name type="common">fruit fly</name>
    <dbReference type="NCBI Taxonomy" id="103775"/>
    <lineage>
        <taxon>Eukaryota</taxon>
        <taxon>Metazoa</taxon>
        <taxon>Ecdysozoa</taxon>
        <taxon>Arthropoda</taxon>
        <taxon>Hexapoda</taxon>
        <taxon>Insecta</taxon>
        <taxon>Pterygota</taxon>
        <taxon>Neoptera</taxon>
        <taxon>Endopterygota</taxon>
        <taxon>Diptera</taxon>
        <taxon>Brachycera</taxon>
        <taxon>Muscomorpha</taxon>
        <taxon>Ephydroidea</taxon>
        <taxon>Drosophilidae</taxon>
        <taxon>Drosophila</taxon>
        <taxon>Sophophora</taxon>
    </lineage>
</organism>
<dbReference type="Proteomes" id="UP001059596">
    <property type="component" value="Unassembled WGS sequence"/>
</dbReference>
<sequence length="87" mass="9912">FRPSPQSSQRESHRSQNAILAVNLIPRRSHTSRDLSRSQETFETATKLTTAGSGQEHETDLLNPQHSFDRWIWTGARDASVADMCRF</sequence>
<comment type="caution">
    <text evidence="1">The sequence shown here is derived from an EMBL/GenBank/DDBJ whole genome shotgun (WGS) entry which is preliminary data.</text>
</comment>
<keyword evidence="2" id="KW-1185">Reference proteome</keyword>